<dbReference type="RefSeq" id="WP_203910123.1">
    <property type="nucleotide sequence ID" value="NZ_BONY01000026.1"/>
</dbReference>
<comment type="caution">
    <text evidence="3">The sequence shown here is derived from an EMBL/GenBank/DDBJ whole genome shotgun (WGS) entry which is preliminary data.</text>
</comment>
<dbReference type="CDD" id="cd06558">
    <property type="entry name" value="crotonase-like"/>
    <property type="match status" value="1"/>
</dbReference>
<dbReference type="Gene3D" id="3.90.226.10">
    <property type="entry name" value="2-enoyl-CoA Hydratase, Chain A, domain 1"/>
    <property type="match status" value="1"/>
</dbReference>
<dbReference type="Proteomes" id="UP000612899">
    <property type="component" value="Unassembled WGS sequence"/>
</dbReference>
<dbReference type="PROSITE" id="PS00166">
    <property type="entry name" value="ENOYL_COA_HYDRATASE"/>
    <property type="match status" value="1"/>
</dbReference>
<dbReference type="Gene3D" id="1.10.12.10">
    <property type="entry name" value="Lyase 2-enoyl-coa Hydratase, Chain A, domain 2"/>
    <property type="match status" value="1"/>
</dbReference>
<keyword evidence="4" id="KW-1185">Reference proteome</keyword>
<gene>
    <name evidence="3" type="ORF">Rhe02_43710</name>
</gene>
<evidence type="ECO:0000256" key="2">
    <source>
        <dbReference type="RuleBase" id="RU003707"/>
    </source>
</evidence>
<accession>A0A8J3QA99</accession>
<sequence length="256" mass="26363">MTSTHVETAVVGTAVTGTTLVITINRPHARNAIDRAVAEQISAAVDRLERESDLAVGILTGAGSTFCSGMDLKAFATQGFPFIGERGLAGITRVQRTKPLIAAVEGYAVAGGCELALACDLIVASGTAVFGLPEVTRGLVASEGGAIRLPKRLPYHVAMHMLLTGDTLDAAAAARLGLVSQLAAPGEALTDAIDLAARIAHNAPLAVAATLRIAALNDSDAFTVQDRIAAPVAASQDAREGAQAFAEKRPPRWQGH</sequence>
<name>A0A8J3QA99_9ACTN</name>
<dbReference type="Pfam" id="PF00378">
    <property type="entry name" value="ECH_1"/>
    <property type="match status" value="1"/>
</dbReference>
<dbReference type="PANTHER" id="PTHR43802:SF1">
    <property type="entry name" value="IP11341P-RELATED"/>
    <property type="match status" value="1"/>
</dbReference>
<dbReference type="SUPFAM" id="SSF52096">
    <property type="entry name" value="ClpP/crotonase"/>
    <property type="match status" value="1"/>
</dbReference>
<dbReference type="GO" id="GO:0003824">
    <property type="term" value="F:catalytic activity"/>
    <property type="evidence" value="ECO:0007669"/>
    <property type="project" value="InterPro"/>
</dbReference>
<dbReference type="InterPro" id="IPR001753">
    <property type="entry name" value="Enoyl-CoA_hydra/iso"/>
</dbReference>
<dbReference type="AlphaFoldDB" id="A0A8J3QA99"/>
<dbReference type="PANTHER" id="PTHR43802">
    <property type="entry name" value="ENOYL-COA HYDRATASE"/>
    <property type="match status" value="1"/>
</dbReference>
<evidence type="ECO:0000313" key="3">
    <source>
        <dbReference type="EMBL" id="GIH06304.1"/>
    </source>
</evidence>
<reference evidence="3" key="1">
    <citation type="submission" date="2021-01" db="EMBL/GenBank/DDBJ databases">
        <title>Whole genome shotgun sequence of Rhizocola hellebori NBRC 109834.</title>
        <authorList>
            <person name="Komaki H."/>
            <person name="Tamura T."/>
        </authorList>
    </citation>
    <scope>NUCLEOTIDE SEQUENCE</scope>
    <source>
        <strain evidence="3">NBRC 109834</strain>
    </source>
</reference>
<evidence type="ECO:0000313" key="4">
    <source>
        <dbReference type="Proteomes" id="UP000612899"/>
    </source>
</evidence>
<dbReference type="InterPro" id="IPR029045">
    <property type="entry name" value="ClpP/crotonase-like_dom_sf"/>
</dbReference>
<proteinExistence type="inferred from homology"/>
<protein>
    <submittedName>
        <fullName evidence="3">Putative enoyl-CoA hydratase/isomerase</fullName>
    </submittedName>
</protein>
<dbReference type="NCBIfam" id="NF006100">
    <property type="entry name" value="PRK08252.1"/>
    <property type="match status" value="1"/>
</dbReference>
<dbReference type="InterPro" id="IPR014748">
    <property type="entry name" value="Enoyl-CoA_hydra_C"/>
</dbReference>
<organism evidence="3 4">
    <name type="scientific">Rhizocola hellebori</name>
    <dbReference type="NCBI Taxonomy" id="1392758"/>
    <lineage>
        <taxon>Bacteria</taxon>
        <taxon>Bacillati</taxon>
        <taxon>Actinomycetota</taxon>
        <taxon>Actinomycetes</taxon>
        <taxon>Micromonosporales</taxon>
        <taxon>Micromonosporaceae</taxon>
        <taxon>Rhizocola</taxon>
    </lineage>
</organism>
<evidence type="ECO:0000256" key="1">
    <source>
        <dbReference type="ARBA" id="ARBA00005254"/>
    </source>
</evidence>
<dbReference type="EMBL" id="BONY01000026">
    <property type="protein sequence ID" value="GIH06304.1"/>
    <property type="molecule type" value="Genomic_DNA"/>
</dbReference>
<dbReference type="InterPro" id="IPR018376">
    <property type="entry name" value="Enoyl-CoA_hyd/isom_CS"/>
</dbReference>
<comment type="similarity">
    <text evidence="1 2">Belongs to the enoyl-CoA hydratase/isomerase family.</text>
</comment>